<name>A0A975GCN8_9BACT</name>
<dbReference type="AlphaFoldDB" id="A0A975GCN8"/>
<dbReference type="KEGG" id="saqt:GJV85_06165"/>
<organism evidence="1 2">
    <name type="scientific">Sulfurimonas aquatica</name>
    <dbReference type="NCBI Taxonomy" id="2672570"/>
    <lineage>
        <taxon>Bacteria</taxon>
        <taxon>Pseudomonadati</taxon>
        <taxon>Campylobacterota</taxon>
        <taxon>Epsilonproteobacteria</taxon>
        <taxon>Campylobacterales</taxon>
        <taxon>Sulfurimonadaceae</taxon>
        <taxon>Sulfurimonas</taxon>
    </lineage>
</organism>
<reference evidence="1" key="1">
    <citation type="submission" date="2019-11" db="EMBL/GenBank/DDBJ databases">
        <authorList>
            <person name="Kojima H."/>
        </authorList>
    </citation>
    <scope>NUCLEOTIDE SEQUENCE</scope>
    <source>
        <strain evidence="1">H1576</strain>
    </source>
</reference>
<keyword evidence="2" id="KW-1185">Reference proteome</keyword>
<sequence>MKIVLMIVAFISISLNANDKWIKIKSPHKSEAPKPTPNLDINLSQIKPADKMIKNATAIKKLIDARSKKEKTSTNAKNWFILDAYDSK</sequence>
<dbReference type="Proteomes" id="UP000671852">
    <property type="component" value="Chromosome"/>
</dbReference>
<proteinExistence type="predicted"/>
<gene>
    <name evidence="1" type="ORF">GJV85_06165</name>
</gene>
<accession>A0A975GCN8</accession>
<evidence type="ECO:0000313" key="1">
    <source>
        <dbReference type="EMBL" id="QSZ41707.1"/>
    </source>
</evidence>
<protein>
    <submittedName>
        <fullName evidence="1">Uncharacterized protein</fullName>
    </submittedName>
</protein>
<evidence type="ECO:0000313" key="2">
    <source>
        <dbReference type="Proteomes" id="UP000671852"/>
    </source>
</evidence>
<dbReference type="RefSeq" id="WP_207562990.1">
    <property type="nucleotide sequence ID" value="NZ_CP046072.1"/>
</dbReference>
<reference evidence="1" key="2">
    <citation type="submission" date="2021-04" db="EMBL/GenBank/DDBJ databases">
        <title>Isolation and characterization of a novel species of the genus Sulfurimonas.</title>
        <authorList>
            <person name="Fukui M."/>
        </authorList>
    </citation>
    <scope>NUCLEOTIDE SEQUENCE</scope>
    <source>
        <strain evidence="1">H1576</strain>
    </source>
</reference>
<dbReference type="EMBL" id="CP046072">
    <property type="protein sequence ID" value="QSZ41707.1"/>
    <property type="molecule type" value="Genomic_DNA"/>
</dbReference>